<feature type="domain" description="Methyltransferase" evidence="2">
    <location>
        <begin position="116"/>
        <end position="206"/>
    </location>
</feature>
<dbReference type="Proteomes" id="UP000812966">
    <property type="component" value="Unassembled WGS sequence"/>
</dbReference>
<evidence type="ECO:0000259" key="2">
    <source>
        <dbReference type="Pfam" id="PF13649"/>
    </source>
</evidence>
<protein>
    <recommendedName>
        <fullName evidence="2">Methyltransferase domain-containing protein</fullName>
    </recommendedName>
</protein>
<evidence type="ECO:0000313" key="4">
    <source>
        <dbReference type="Proteomes" id="UP000812966"/>
    </source>
</evidence>
<accession>A0A8K0JKQ6</accession>
<feature type="region of interest" description="Disordered" evidence="1">
    <location>
        <begin position="1"/>
        <end position="53"/>
    </location>
</feature>
<dbReference type="GO" id="GO:0008168">
    <property type="term" value="F:methyltransferase activity"/>
    <property type="evidence" value="ECO:0007669"/>
    <property type="project" value="TreeGrafter"/>
</dbReference>
<comment type="caution">
    <text evidence="3">The sequence shown here is derived from an EMBL/GenBank/DDBJ whole genome shotgun (WGS) entry which is preliminary data.</text>
</comment>
<organism evidence="3 4">
    <name type="scientific">Filobasidium floriforme</name>
    <dbReference type="NCBI Taxonomy" id="5210"/>
    <lineage>
        <taxon>Eukaryota</taxon>
        <taxon>Fungi</taxon>
        <taxon>Dikarya</taxon>
        <taxon>Basidiomycota</taxon>
        <taxon>Agaricomycotina</taxon>
        <taxon>Tremellomycetes</taxon>
        <taxon>Filobasidiales</taxon>
        <taxon>Filobasidiaceae</taxon>
        <taxon>Filobasidium</taxon>
    </lineage>
</organism>
<feature type="compositionally biased region" description="Low complexity" evidence="1">
    <location>
        <begin position="42"/>
        <end position="52"/>
    </location>
</feature>
<dbReference type="PANTHER" id="PTHR43591:SF24">
    <property type="entry name" value="2-METHOXY-6-POLYPRENYL-1,4-BENZOQUINOL METHYLASE, MITOCHONDRIAL"/>
    <property type="match status" value="1"/>
</dbReference>
<dbReference type="CDD" id="cd02440">
    <property type="entry name" value="AdoMet_MTases"/>
    <property type="match status" value="1"/>
</dbReference>
<evidence type="ECO:0000313" key="3">
    <source>
        <dbReference type="EMBL" id="KAG7539638.1"/>
    </source>
</evidence>
<evidence type="ECO:0000256" key="1">
    <source>
        <dbReference type="SAM" id="MobiDB-lite"/>
    </source>
</evidence>
<gene>
    <name evidence="3" type="ORF">FFLO_03437</name>
</gene>
<reference evidence="3" key="1">
    <citation type="submission" date="2020-04" db="EMBL/GenBank/DDBJ databases">
        <title>Analysis of mating type loci in Filobasidium floriforme.</title>
        <authorList>
            <person name="Nowrousian M."/>
        </authorList>
    </citation>
    <scope>NUCLEOTIDE SEQUENCE</scope>
    <source>
        <strain evidence="3">CBS 6242</strain>
    </source>
</reference>
<dbReference type="Pfam" id="PF13649">
    <property type="entry name" value="Methyltransf_25"/>
    <property type="match status" value="1"/>
</dbReference>
<sequence length="368" mass="40889">MTGSGYDQYHDDDDDTPSFDPRSSSYGDLNFLRRPDTPPRSPTGSSFTFTSSMHTAPFREDGGRLYNAAQDDYSLPADMQEINRLNIQHVAYRKRVGQNYIGPVDEHLQGQPGKKVLDIGCGTGLWAIEVGRAFPQAEFIGIDLVPIQPNDDEVPENVSFVQDDVTKGLPYPDDSIDIVHARLLVAGIRDFPALVREIARVLKPGGLYMFIEGGFLDAGDRRDLDQIKADMARQQNTSENLWRLAPGVAAWVELTSKAFTKRGLDPQAGFNVPETVRKNGSFGKIHTTLVDLPMSPWSTEPTMRQVGKLMYADGSQMPEASKLLVIDGLNMNPNEYAEYSARFMADLNDLRKKIVIMFPAHFTIKGAS</sequence>
<keyword evidence="4" id="KW-1185">Reference proteome</keyword>
<dbReference type="Gene3D" id="3.40.50.150">
    <property type="entry name" value="Vaccinia Virus protein VP39"/>
    <property type="match status" value="1"/>
</dbReference>
<dbReference type="PANTHER" id="PTHR43591">
    <property type="entry name" value="METHYLTRANSFERASE"/>
    <property type="match status" value="1"/>
</dbReference>
<dbReference type="InterPro" id="IPR029063">
    <property type="entry name" value="SAM-dependent_MTases_sf"/>
</dbReference>
<proteinExistence type="predicted"/>
<name>A0A8K0JKQ6_9TREE</name>
<dbReference type="AlphaFoldDB" id="A0A8K0JKQ6"/>
<dbReference type="SUPFAM" id="SSF53335">
    <property type="entry name" value="S-adenosyl-L-methionine-dependent methyltransferases"/>
    <property type="match status" value="1"/>
</dbReference>
<dbReference type="InterPro" id="IPR041698">
    <property type="entry name" value="Methyltransf_25"/>
</dbReference>
<dbReference type="EMBL" id="JABELV010000063">
    <property type="protein sequence ID" value="KAG7539638.1"/>
    <property type="molecule type" value="Genomic_DNA"/>
</dbReference>